<evidence type="ECO:0000256" key="5">
    <source>
        <dbReference type="ARBA" id="ARBA00022824"/>
    </source>
</evidence>
<evidence type="ECO:0000313" key="10">
    <source>
        <dbReference type="Proteomes" id="UP000076722"/>
    </source>
</evidence>
<dbReference type="AlphaFoldDB" id="A0A164R970"/>
<evidence type="ECO:0000256" key="3">
    <source>
        <dbReference type="ARBA" id="ARBA00011396"/>
    </source>
</evidence>
<evidence type="ECO:0000259" key="8">
    <source>
        <dbReference type="Pfam" id="PF10256"/>
    </source>
</evidence>
<dbReference type="GO" id="GO:0005789">
    <property type="term" value="C:endoplasmic reticulum membrane"/>
    <property type="evidence" value="ECO:0007669"/>
    <property type="project" value="UniProtKB-SubCell"/>
</dbReference>
<protein>
    <recommendedName>
        <fullName evidence="4">Ras modification protein ERF4</fullName>
    </recommendedName>
</protein>
<sequence>MDTDVDVDGMKMRERPVEHPLKFEVTGTRTPPRPINTPLPASEHEGPGRTDSFDQRKDKKEALPMSQPQPPRSSYYYGPPADDSAFGTEPMGTIGTHYPREIIRVERDYESGELCQFATAYPLELEGRITPTEFLESINAINEILISAHSTLAAFVDNTVAVLTLYISNLFWTTQYDRSMKRLAGLIDELNAQTFNPRGLNILWPRRVAFLFLEIEYY</sequence>
<evidence type="ECO:0000313" key="9">
    <source>
        <dbReference type="EMBL" id="KZS90355.1"/>
    </source>
</evidence>
<dbReference type="InterPro" id="IPR051371">
    <property type="entry name" value="Ras_palmitoyltransferase"/>
</dbReference>
<feature type="domain" description="Golgin subfamily A member 7/ERF4" evidence="8">
    <location>
        <begin position="102"/>
        <end position="214"/>
    </location>
</feature>
<evidence type="ECO:0000256" key="2">
    <source>
        <dbReference type="ARBA" id="ARBA00007732"/>
    </source>
</evidence>
<dbReference type="GO" id="GO:0031211">
    <property type="term" value="C:endoplasmic reticulum palmitoyltransferase complex"/>
    <property type="evidence" value="ECO:0007669"/>
    <property type="project" value="TreeGrafter"/>
</dbReference>
<dbReference type="EMBL" id="KV419422">
    <property type="protein sequence ID" value="KZS90355.1"/>
    <property type="molecule type" value="Genomic_DNA"/>
</dbReference>
<dbReference type="PANTHER" id="PTHR13254:SF0">
    <property type="entry name" value="GOLGIN SUBFAMILY A MEMBER 7_ERF4 DOMAIN-CONTAINING PROTEIN"/>
    <property type="match status" value="1"/>
</dbReference>
<comment type="subcellular location">
    <subcellularLocation>
        <location evidence="1">Endoplasmic reticulum membrane</location>
        <topology evidence="1">Peripheral membrane protein</topology>
    </subcellularLocation>
</comment>
<dbReference type="OrthoDB" id="2190159at2759"/>
<keyword evidence="6" id="KW-0472">Membrane</keyword>
<comment type="similarity">
    <text evidence="2">Belongs to the ERF4 family.</text>
</comment>
<evidence type="ECO:0000256" key="4">
    <source>
        <dbReference type="ARBA" id="ARBA00018463"/>
    </source>
</evidence>
<dbReference type="InterPro" id="IPR019383">
    <property type="entry name" value="Golgin_A_7/ERF4"/>
</dbReference>
<dbReference type="Pfam" id="PF10256">
    <property type="entry name" value="Erf4"/>
    <property type="match status" value="1"/>
</dbReference>
<dbReference type="Proteomes" id="UP000076722">
    <property type="component" value="Unassembled WGS sequence"/>
</dbReference>
<feature type="compositionally biased region" description="Basic and acidic residues" evidence="7">
    <location>
        <begin position="8"/>
        <end position="22"/>
    </location>
</feature>
<name>A0A164R970_9AGAM</name>
<comment type="subunit">
    <text evidence="3">Interacts with ERF2.</text>
</comment>
<gene>
    <name evidence="9" type="ORF">SISNIDRAFT_187218</name>
</gene>
<feature type="region of interest" description="Disordered" evidence="7">
    <location>
        <begin position="1"/>
        <end position="92"/>
    </location>
</feature>
<dbReference type="GO" id="GO:0006612">
    <property type="term" value="P:protein targeting to membrane"/>
    <property type="evidence" value="ECO:0007669"/>
    <property type="project" value="TreeGrafter"/>
</dbReference>
<dbReference type="PANTHER" id="PTHR13254">
    <property type="entry name" value="GOLGI AUTOANTIGEN, GOLGIN SUBFAMILY A, 7"/>
    <property type="match status" value="1"/>
</dbReference>
<keyword evidence="5" id="KW-0256">Endoplasmic reticulum</keyword>
<evidence type="ECO:0000256" key="1">
    <source>
        <dbReference type="ARBA" id="ARBA00004406"/>
    </source>
</evidence>
<feature type="compositionally biased region" description="Basic and acidic residues" evidence="7">
    <location>
        <begin position="42"/>
        <end position="62"/>
    </location>
</feature>
<evidence type="ECO:0000256" key="7">
    <source>
        <dbReference type="SAM" id="MobiDB-lite"/>
    </source>
</evidence>
<proteinExistence type="inferred from homology"/>
<accession>A0A164R970</accession>
<evidence type="ECO:0000256" key="6">
    <source>
        <dbReference type="ARBA" id="ARBA00023136"/>
    </source>
</evidence>
<dbReference type="STRING" id="1314777.A0A164R970"/>
<organism evidence="9 10">
    <name type="scientific">Sistotremastrum niveocremeum HHB9708</name>
    <dbReference type="NCBI Taxonomy" id="1314777"/>
    <lineage>
        <taxon>Eukaryota</taxon>
        <taxon>Fungi</taxon>
        <taxon>Dikarya</taxon>
        <taxon>Basidiomycota</taxon>
        <taxon>Agaricomycotina</taxon>
        <taxon>Agaricomycetes</taxon>
        <taxon>Sistotremastrales</taxon>
        <taxon>Sistotremastraceae</taxon>
        <taxon>Sertulicium</taxon>
        <taxon>Sertulicium niveocremeum</taxon>
    </lineage>
</organism>
<keyword evidence="10" id="KW-1185">Reference proteome</keyword>
<reference evidence="9 10" key="1">
    <citation type="journal article" date="2016" name="Mol. Biol. Evol.">
        <title>Comparative Genomics of Early-Diverging Mushroom-Forming Fungi Provides Insights into the Origins of Lignocellulose Decay Capabilities.</title>
        <authorList>
            <person name="Nagy L.G."/>
            <person name="Riley R."/>
            <person name="Tritt A."/>
            <person name="Adam C."/>
            <person name="Daum C."/>
            <person name="Floudas D."/>
            <person name="Sun H."/>
            <person name="Yadav J.S."/>
            <person name="Pangilinan J."/>
            <person name="Larsson K.H."/>
            <person name="Matsuura K."/>
            <person name="Barry K."/>
            <person name="Labutti K."/>
            <person name="Kuo R."/>
            <person name="Ohm R.A."/>
            <person name="Bhattacharya S.S."/>
            <person name="Shirouzu T."/>
            <person name="Yoshinaga Y."/>
            <person name="Martin F.M."/>
            <person name="Grigoriev I.V."/>
            <person name="Hibbett D.S."/>
        </authorList>
    </citation>
    <scope>NUCLEOTIDE SEQUENCE [LARGE SCALE GENOMIC DNA]</scope>
    <source>
        <strain evidence="9 10">HHB9708</strain>
    </source>
</reference>